<dbReference type="Pfam" id="PF20463">
    <property type="entry name" value="PDH_C"/>
    <property type="match status" value="1"/>
</dbReference>
<protein>
    <submittedName>
        <fullName evidence="3">Prephenate dehydrogenase TyrA2</fullName>
    </submittedName>
</protein>
<dbReference type="GO" id="GO:0070403">
    <property type="term" value="F:NAD+ binding"/>
    <property type="evidence" value="ECO:0007669"/>
    <property type="project" value="InterPro"/>
</dbReference>
<dbReference type="PANTHER" id="PTHR21363:SF0">
    <property type="entry name" value="PREPHENATE DEHYDROGENASE [NADP(+)]"/>
    <property type="match status" value="1"/>
</dbReference>
<dbReference type="EMBL" id="CP011266">
    <property type="protein sequence ID" value="ALT68897.1"/>
    <property type="molecule type" value="Genomic_DNA"/>
</dbReference>
<dbReference type="Proteomes" id="UP000067738">
    <property type="component" value="Chromosome"/>
</dbReference>
<evidence type="ECO:0000256" key="1">
    <source>
        <dbReference type="ARBA" id="ARBA00023002"/>
    </source>
</evidence>
<organism evidence="3 4">
    <name type="scientific">Methanobrevibacter millerae</name>
    <dbReference type="NCBI Taxonomy" id="230361"/>
    <lineage>
        <taxon>Archaea</taxon>
        <taxon>Methanobacteriati</taxon>
        <taxon>Methanobacteriota</taxon>
        <taxon>Methanomada group</taxon>
        <taxon>Methanobacteria</taxon>
        <taxon>Methanobacteriales</taxon>
        <taxon>Methanobacteriaceae</taxon>
        <taxon>Methanobrevibacter</taxon>
    </lineage>
</organism>
<dbReference type="Pfam" id="PF02153">
    <property type="entry name" value="PDH_N"/>
    <property type="match status" value="1"/>
</dbReference>
<dbReference type="GO" id="GO:0008977">
    <property type="term" value="F:prephenate dehydrogenase (NAD+) activity"/>
    <property type="evidence" value="ECO:0007669"/>
    <property type="project" value="InterPro"/>
</dbReference>
<name>A0A0U3EBB3_9EURY</name>
<keyword evidence="4" id="KW-1185">Reference proteome</keyword>
<evidence type="ECO:0000259" key="2">
    <source>
        <dbReference type="PROSITE" id="PS51176"/>
    </source>
</evidence>
<dbReference type="SUPFAM" id="SSF48179">
    <property type="entry name" value="6-phosphogluconate dehydrogenase C-terminal domain-like"/>
    <property type="match status" value="1"/>
</dbReference>
<dbReference type="KEGG" id="mmil:sm9_1110"/>
<feature type="domain" description="Prephenate/arogenate dehydrogenase" evidence="2">
    <location>
        <begin position="9"/>
        <end position="289"/>
    </location>
</feature>
<dbReference type="PANTHER" id="PTHR21363">
    <property type="entry name" value="PREPHENATE DEHYDROGENASE"/>
    <property type="match status" value="1"/>
</dbReference>
<dbReference type="Gene3D" id="1.10.3660.10">
    <property type="entry name" value="6-phosphogluconate dehydrogenase C-terminal like domain"/>
    <property type="match status" value="1"/>
</dbReference>
<dbReference type="GO" id="GO:0006571">
    <property type="term" value="P:tyrosine biosynthetic process"/>
    <property type="evidence" value="ECO:0007669"/>
    <property type="project" value="InterPro"/>
</dbReference>
<dbReference type="GO" id="GO:0004665">
    <property type="term" value="F:prephenate dehydrogenase (NADP+) activity"/>
    <property type="evidence" value="ECO:0007669"/>
    <property type="project" value="InterPro"/>
</dbReference>
<dbReference type="InterPro" id="IPR046826">
    <property type="entry name" value="PDH_N"/>
</dbReference>
<dbReference type="SUPFAM" id="SSF51735">
    <property type="entry name" value="NAD(P)-binding Rossmann-fold domains"/>
    <property type="match status" value="1"/>
</dbReference>
<dbReference type="InterPro" id="IPR008927">
    <property type="entry name" value="6-PGluconate_DH-like_C_sf"/>
</dbReference>
<evidence type="ECO:0000313" key="3">
    <source>
        <dbReference type="EMBL" id="ALT68897.1"/>
    </source>
</evidence>
<gene>
    <name evidence="3" type="primary">tyrA2</name>
    <name evidence="3" type="ORF">sm9_1110</name>
</gene>
<keyword evidence="1" id="KW-0560">Oxidoreductase</keyword>
<dbReference type="InterPro" id="IPR050812">
    <property type="entry name" value="Preph/Arog_dehydrog"/>
</dbReference>
<dbReference type="InterPro" id="IPR003099">
    <property type="entry name" value="Prephen_DH"/>
</dbReference>
<evidence type="ECO:0000313" key="4">
    <source>
        <dbReference type="Proteomes" id="UP000067738"/>
    </source>
</evidence>
<dbReference type="PATRIC" id="fig|230361.4.peg.1144"/>
<reference evidence="3 4" key="1">
    <citation type="submission" date="2015-04" db="EMBL/GenBank/DDBJ databases">
        <title>The complete genome sequence of the rumen methanogen Methanobrevibacter millerae SM9.</title>
        <authorList>
            <person name="Leahy S.C."/>
            <person name="Kelly W.J."/>
            <person name="Pacheco D.M."/>
            <person name="Li D."/>
            <person name="Altermann E."/>
            <person name="Attwood G.T."/>
        </authorList>
    </citation>
    <scope>NUCLEOTIDE SEQUENCE [LARGE SCALE GENOMIC DNA]</scope>
    <source>
        <strain evidence="3 4">SM9</strain>
    </source>
</reference>
<dbReference type="InterPro" id="IPR036291">
    <property type="entry name" value="NAD(P)-bd_dom_sf"/>
</dbReference>
<proteinExistence type="predicted"/>
<dbReference type="NCBIfam" id="NF006408">
    <property type="entry name" value="PRK08655.1-2"/>
    <property type="match status" value="1"/>
</dbReference>
<dbReference type="PROSITE" id="PS51176">
    <property type="entry name" value="PDH_ADH"/>
    <property type="match status" value="1"/>
</dbReference>
<sequence length="441" mass="50531">MGLKMVKKGNMTIIGATRGFGRWIAEHLNNDFNITITSPNKDRGLEVAKELNVKYIQDNIEAVQNADIIIFSVPITIMVETIKDVAPHAPEGSLLMDVCSIKTEAAEALKKYAPENVEILPCHPMFGPRVPTIKRQIIVLTPIEDRANNWLDRVKKFLIKSECEIVVTTPQEHDKYMSIVQGLTHFSFITLASTIRKLHINVKKSRSFSSPVYSLMLDMVSRIIYQNPYLYYSIQKNNKENSFARKTLINEGIYLSKLIEEGNEKDFVKNIVESSQHMDDRQEALIRSDRSIGMITQKSNVLTKSIGNELGLKDLYSKKVYVGIIKKVTSKYVVLKNHNNEEINLKISGVDILSRKEVFEWKKNNLKLENFDFTVQLPSKCNEKYLIKMFESIEGVIDAEIIDIKQIDDLKTNFTFNYSVFNKKDKKYIEEYIEGIGGTII</sequence>
<dbReference type="InterPro" id="IPR046825">
    <property type="entry name" value="PDH_C"/>
</dbReference>
<dbReference type="Gene3D" id="3.40.50.720">
    <property type="entry name" value="NAD(P)-binding Rossmann-like Domain"/>
    <property type="match status" value="1"/>
</dbReference>
<accession>A0A0U3EBB3</accession>
<dbReference type="AlphaFoldDB" id="A0A0U3EBB3"/>